<dbReference type="AlphaFoldDB" id="A0A383AK29"/>
<proteinExistence type="predicted"/>
<gene>
    <name evidence="1" type="ORF">METZ01_LOCUS460302</name>
</gene>
<evidence type="ECO:0000313" key="1">
    <source>
        <dbReference type="EMBL" id="SVE07448.1"/>
    </source>
</evidence>
<organism evidence="1">
    <name type="scientific">marine metagenome</name>
    <dbReference type="NCBI Taxonomy" id="408172"/>
    <lineage>
        <taxon>unclassified sequences</taxon>
        <taxon>metagenomes</taxon>
        <taxon>ecological metagenomes</taxon>
    </lineage>
</organism>
<sequence>MFTLLMGISVHVYETVDEYVLRNKHNVSDKLEVNEAALSLLDIWITPDDKLMVVCNCENFFDRPDVSRSISCFQKNNIHKYLKGDEKLVKYDDVEFDPKTENIQFFKKRLRKAPIFFRVGRFWGNKPRKTMKIDWSKKFFNIKLNRIEFILFNPKTISINLKPKRKEEGYKIDSKGNIGKKI</sequence>
<name>A0A383AK29_9ZZZZ</name>
<dbReference type="EMBL" id="UINC01192343">
    <property type="protein sequence ID" value="SVE07448.1"/>
    <property type="molecule type" value="Genomic_DNA"/>
</dbReference>
<accession>A0A383AK29</accession>
<reference evidence="1" key="1">
    <citation type="submission" date="2018-05" db="EMBL/GenBank/DDBJ databases">
        <authorList>
            <person name="Lanie J.A."/>
            <person name="Ng W.-L."/>
            <person name="Kazmierczak K.M."/>
            <person name="Andrzejewski T.M."/>
            <person name="Davidsen T.M."/>
            <person name="Wayne K.J."/>
            <person name="Tettelin H."/>
            <person name="Glass J.I."/>
            <person name="Rusch D."/>
            <person name="Podicherti R."/>
            <person name="Tsui H.-C.T."/>
            <person name="Winkler M.E."/>
        </authorList>
    </citation>
    <scope>NUCLEOTIDE SEQUENCE</scope>
</reference>
<protein>
    <submittedName>
        <fullName evidence="1">Uncharacterized protein</fullName>
    </submittedName>
</protein>
<feature type="non-terminal residue" evidence="1">
    <location>
        <position position="182"/>
    </location>
</feature>